<accession>A0A5D2J6W8</accession>
<name>A0A5D2J6W8_GOSTO</name>
<keyword evidence="3" id="KW-1185">Reference proteome</keyword>
<evidence type="ECO:0000313" key="3">
    <source>
        <dbReference type="Proteomes" id="UP000322667"/>
    </source>
</evidence>
<sequence length="81" mass="9474">MAPMGLFIVPLMIIKMLQAVVEFMADLVAKRDTKASPPKKEKGFWFRICSICWPFRTANTDNKICVCVFFLCQFHYFVNYL</sequence>
<reference evidence="2 3" key="1">
    <citation type="submission" date="2019-07" db="EMBL/GenBank/DDBJ databases">
        <title>WGS assembly of Gossypium tomentosum.</title>
        <authorList>
            <person name="Chen Z.J."/>
            <person name="Sreedasyam A."/>
            <person name="Ando A."/>
            <person name="Song Q."/>
            <person name="De L."/>
            <person name="Hulse-Kemp A."/>
            <person name="Ding M."/>
            <person name="Ye W."/>
            <person name="Kirkbride R."/>
            <person name="Jenkins J."/>
            <person name="Plott C."/>
            <person name="Lovell J."/>
            <person name="Lin Y.-M."/>
            <person name="Vaughn R."/>
            <person name="Liu B."/>
            <person name="Li W."/>
            <person name="Simpson S."/>
            <person name="Scheffler B."/>
            <person name="Saski C."/>
            <person name="Grover C."/>
            <person name="Hu G."/>
            <person name="Conover J."/>
            <person name="Carlson J."/>
            <person name="Shu S."/>
            <person name="Boston L."/>
            <person name="Williams M."/>
            <person name="Peterson D."/>
            <person name="Mcgee K."/>
            <person name="Jones D."/>
            <person name="Wendel J."/>
            <person name="Stelly D."/>
            <person name="Grimwood J."/>
            <person name="Schmutz J."/>
        </authorList>
    </citation>
    <scope>NUCLEOTIDE SEQUENCE [LARGE SCALE GENOMIC DNA]</scope>
    <source>
        <strain evidence="2">7179.01</strain>
    </source>
</reference>
<feature type="signal peptide" evidence="1">
    <location>
        <begin position="1"/>
        <end position="19"/>
    </location>
</feature>
<evidence type="ECO:0000256" key="1">
    <source>
        <dbReference type="SAM" id="SignalP"/>
    </source>
</evidence>
<dbReference type="EMBL" id="CM017632">
    <property type="protein sequence ID" value="TYH50175.1"/>
    <property type="molecule type" value="Genomic_DNA"/>
</dbReference>
<evidence type="ECO:0000313" key="2">
    <source>
        <dbReference type="EMBL" id="TYH50175.1"/>
    </source>
</evidence>
<dbReference type="Proteomes" id="UP000322667">
    <property type="component" value="Chromosome D10"/>
</dbReference>
<organism evidence="2 3">
    <name type="scientific">Gossypium tomentosum</name>
    <name type="common">Hawaiian cotton</name>
    <name type="synonym">Gossypium sandvicense</name>
    <dbReference type="NCBI Taxonomy" id="34277"/>
    <lineage>
        <taxon>Eukaryota</taxon>
        <taxon>Viridiplantae</taxon>
        <taxon>Streptophyta</taxon>
        <taxon>Embryophyta</taxon>
        <taxon>Tracheophyta</taxon>
        <taxon>Spermatophyta</taxon>
        <taxon>Magnoliopsida</taxon>
        <taxon>eudicotyledons</taxon>
        <taxon>Gunneridae</taxon>
        <taxon>Pentapetalae</taxon>
        <taxon>rosids</taxon>
        <taxon>malvids</taxon>
        <taxon>Malvales</taxon>
        <taxon>Malvaceae</taxon>
        <taxon>Malvoideae</taxon>
        <taxon>Gossypium</taxon>
    </lineage>
</organism>
<protein>
    <submittedName>
        <fullName evidence="2">Uncharacterized protein</fullName>
    </submittedName>
</protein>
<feature type="chain" id="PRO_5022995486" evidence="1">
    <location>
        <begin position="20"/>
        <end position="81"/>
    </location>
</feature>
<gene>
    <name evidence="2" type="ORF">ES332_D10G187200v1</name>
</gene>
<proteinExistence type="predicted"/>
<keyword evidence="1" id="KW-0732">Signal</keyword>
<dbReference type="AlphaFoldDB" id="A0A5D2J6W8"/>